<evidence type="ECO:0000256" key="6">
    <source>
        <dbReference type="SAM" id="Phobius"/>
    </source>
</evidence>
<name>A0A9E7MWW9_THEAG</name>
<feature type="transmembrane region" description="Helical" evidence="6">
    <location>
        <begin position="25"/>
        <end position="44"/>
    </location>
</feature>
<dbReference type="EMBL" id="CP099582">
    <property type="protein sequence ID" value="USS40380.1"/>
    <property type="molecule type" value="Genomic_DNA"/>
</dbReference>
<protein>
    <submittedName>
        <fullName evidence="8">Na+/H+ antiporter NhaC family protein</fullName>
    </submittedName>
</protein>
<keyword evidence="9" id="KW-1185">Reference proteome</keyword>
<accession>A0A9E7MWW9</accession>
<organism evidence="8 9">
    <name type="scientific">Thermococcus aggregans</name>
    <dbReference type="NCBI Taxonomy" id="110163"/>
    <lineage>
        <taxon>Archaea</taxon>
        <taxon>Methanobacteriati</taxon>
        <taxon>Methanobacteriota</taxon>
        <taxon>Thermococci</taxon>
        <taxon>Thermococcales</taxon>
        <taxon>Thermococcaceae</taxon>
        <taxon>Thermococcus</taxon>
    </lineage>
</organism>
<feature type="transmembrane region" description="Helical" evidence="6">
    <location>
        <begin position="399"/>
        <end position="422"/>
    </location>
</feature>
<evidence type="ECO:0000259" key="7">
    <source>
        <dbReference type="Pfam" id="PF03553"/>
    </source>
</evidence>
<sequence>MSDFGALSLLPPLVAIGLAIWTKRVILALFAGVWIGGVMVAGWNPVTGTTQSLEWIVGSVTDDWNARILIFDFLIGAGVGLVYKSGAVHALAASLARRVKSSRGASLLGWLLGVLVFFDDYTNTIVVGNTMRPITDKTRVSREMLAYIDDSTAAPIAGMALISTWIGYELAMIGRGFTSAKVDYGTYDAWLSSVPYRFYSILAIILVLIVAYTHRHYGAMLKAEYRARTEGKVLRDGAKPLMSTETDLGAPKEGGDPWDFVVPILVLIGVSMIGLWYTGAANLEAYSQDLGWWTELENPFGVNFLSYSFIDSFREADAATALLWGSFAMVVVASVMLLSRKKMTIEEWEETVIRGMKQMIFANTVLVLAWSLGTAAETIGTGDYVISLATSSGANLGPWMPLIMFLAAMFVAFTTGTSWGTFSIMVPLGVELSLAFTGGQVNEIVFATIGATFTGSIFGDHCSPISDTTIMSSMFSGSDHIDHVTTQIPYAITVASIGAVLYVLFGLGVRSWTILLPLGVVLLVAAWYFLSEWYGKKYGIPHGKVPVYVVEE</sequence>
<gene>
    <name evidence="8" type="ORF">NF865_08715</name>
</gene>
<proteinExistence type="predicted"/>
<dbReference type="PANTHER" id="PTHR43478">
    <property type="entry name" value="NA+/H+ ANTIPORTER-RELATED"/>
    <property type="match status" value="1"/>
</dbReference>
<dbReference type="InterPro" id="IPR018461">
    <property type="entry name" value="Na/H_Antiport_NhaC-like_C"/>
</dbReference>
<evidence type="ECO:0000256" key="4">
    <source>
        <dbReference type="ARBA" id="ARBA00022989"/>
    </source>
</evidence>
<feature type="transmembrane region" description="Helical" evidence="6">
    <location>
        <begin position="511"/>
        <end position="530"/>
    </location>
</feature>
<keyword evidence="4 6" id="KW-1133">Transmembrane helix</keyword>
<dbReference type="Pfam" id="PF03553">
    <property type="entry name" value="Na_H_antiporter"/>
    <property type="match status" value="1"/>
</dbReference>
<feature type="transmembrane region" description="Helical" evidence="6">
    <location>
        <begin position="488"/>
        <end position="505"/>
    </location>
</feature>
<evidence type="ECO:0000256" key="3">
    <source>
        <dbReference type="ARBA" id="ARBA00022692"/>
    </source>
</evidence>
<evidence type="ECO:0000256" key="2">
    <source>
        <dbReference type="ARBA" id="ARBA00022475"/>
    </source>
</evidence>
<dbReference type="GO" id="GO:0005886">
    <property type="term" value="C:plasma membrane"/>
    <property type="evidence" value="ECO:0007669"/>
    <property type="project" value="UniProtKB-SubCell"/>
</dbReference>
<feature type="transmembrane region" description="Helical" evidence="6">
    <location>
        <begin position="360"/>
        <end position="379"/>
    </location>
</feature>
<feature type="transmembrane region" description="Helical" evidence="6">
    <location>
        <begin position="321"/>
        <end position="339"/>
    </location>
</feature>
<evidence type="ECO:0000256" key="1">
    <source>
        <dbReference type="ARBA" id="ARBA00004651"/>
    </source>
</evidence>
<evidence type="ECO:0000313" key="9">
    <source>
        <dbReference type="Proteomes" id="UP001055732"/>
    </source>
</evidence>
<dbReference type="KEGG" id="tagg:NF865_08715"/>
<comment type="subcellular location">
    <subcellularLocation>
        <location evidence="1">Cell membrane</location>
        <topology evidence="1">Multi-pass membrane protein</topology>
    </subcellularLocation>
</comment>
<feature type="transmembrane region" description="Helical" evidence="6">
    <location>
        <begin position="64"/>
        <end position="83"/>
    </location>
</feature>
<dbReference type="RefSeq" id="WP_253304336.1">
    <property type="nucleotide sequence ID" value="NZ_CP099582.1"/>
</dbReference>
<evidence type="ECO:0000313" key="8">
    <source>
        <dbReference type="EMBL" id="USS40380.1"/>
    </source>
</evidence>
<feature type="transmembrane region" description="Helical" evidence="6">
    <location>
        <begin position="196"/>
        <end position="213"/>
    </location>
</feature>
<keyword evidence="3 6" id="KW-0812">Transmembrane</keyword>
<feature type="domain" description="Na+/H+ antiporter NhaC-like C-terminal" evidence="7">
    <location>
        <begin position="157"/>
        <end position="507"/>
    </location>
</feature>
<dbReference type="AlphaFoldDB" id="A0A9E7MWW9"/>
<keyword evidence="2" id="KW-1003">Cell membrane</keyword>
<keyword evidence="5 6" id="KW-0472">Membrane</keyword>
<dbReference type="Proteomes" id="UP001055732">
    <property type="component" value="Chromosome"/>
</dbReference>
<evidence type="ECO:0000256" key="5">
    <source>
        <dbReference type="ARBA" id="ARBA00023136"/>
    </source>
</evidence>
<reference evidence="8" key="1">
    <citation type="journal article" date="1998" name="Int. J. Syst. Bacteriol. 48 Pt">
        <title>Thermococcus guaymasensis sp. nov. and Thermococcus aggregans sp. nov., two novel thermophilic archaea isolated from the Guaymas Basin hydrothermal vent site.</title>
        <authorList>
            <person name="Canganella F."/>
            <person name="Jones W.J."/>
            <person name="Gambacorta A."/>
            <person name="Antranikian G."/>
        </authorList>
    </citation>
    <scope>NUCLEOTIDE SEQUENCE</scope>
    <source>
        <strain evidence="8">TY</strain>
    </source>
</reference>
<dbReference type="PANTHER" id="PTHR43478:SF1">
    <property type="entry name" value="NA+_H+ ANTIPORTER NHAC-LIKE C-TERMINAL DOMAIN-CONTAINING PROTEIN"/>
    <property type="match status" value="1"/>
</dbReference>
<feature type="transmembrane region" description="Helical" evidence="6">
    <location>
        <begin position="260"/>
        <end position="279"/>
    </location>
</feature>
<reference evidence="8" key="2">
    <citation type="submission" date="2022-06" db="EMBL/GenBank/DDBJ databases">
        <authorList>
            <person name="Park Y.-J."/>
        </authorList>
    </citation>
    <scope>NUCLEOTIDE SEQUENCE</scope>
    <source>
        <strain evidence="8">TY</strain>
    </source>
</reference>